<proteinExistence type="predicted"/>
<sequence length="39" mass="4452">MQYLLQDLSGSRTYSKSTCRFIPASENLSDAGNRRWGNK</sequence>
<evidence type="ECO:0000313" key="1">
    <source>
        <dbReference type="EMBL" id="WEV89141.1"/>
    </source>
</evidence>
<organism evidence="1">
    <name type="scientific">Acinetobacter phage vB_AbaA_LLY</name>
    <dbReference type="NCBI Taxonomy" id="2966626"/>
    <lineage>
        <taxon>Viruses</taxon>
        <taxon>Duplodnaviria</taxon>
        <taxon>Heunggongvirae</taxon>
        <taxon>Uroviricota</taxon>
        <taxon>Caudoviricetes</taxon>
        <taxon>Autographivirales</taxon>
        <taxon>Autoscriptoviridae</taxon>
        <taxon>Slopekvirinae</taxon>
        <taxon>Drulisvirus</taxon>
        <taxon>Drulisvirus LLY</taxon>
    </lineage>
</organism>
<dbReference type="EMBL" id="OQ503491">
    <property type="protein sequence ID" value="WEV89141.1"/>
    <property type="molecule type" value="Genomic_DNA"/>
</dbReference>
<accession>A0AAF0D836</accession>
<protein>
    <submittedName>
        <fullName evidence="1">Uncharacterized protein</fullName>
    </submittedName>
</protein>
<reference evidence="1" key="1">
    <citation type="submission" date="2023-02" db="EMBL/GenBank/DDBJ databases">
        <authorList>
            <person name="Bai B.Q."/>
            <person name="Huang H.X."/>
        </authorList>
    </citation>
    <scope>NUCLEOTIDE SEQUENCE</scope>
    <source>
        <strain evidence="1">Sewage</strain>
    </source>
</reference>
<name>A0AAF0D836_9CAUD</name>